<reference evidence="1 2" key="1">
    <citation type="submission" date="2016-05" db="EMBL/GenBank/DDBJ databases">
        <title>Genomic and physiological characterization of Planctopirus sp. isolated from fresh water lake.</title>
        <authorList>
            <person name="Subhash Y."/>
            <person name="Ramana C."/>
        </authorList>
    </citation>
    <scope>NUCLEOTIDE SEQUENCE [LARGE SCALE GENOMIC DNA]</scope>
    <source>
        <strain evidence="1 2">JC280</strain>
    </source>
</reference>
<evidence type="ECO:0000313" key="2">
    <source>
        <dbReference type="Proteomes" id="UP000094828"/>
    </source>
</evidence>
<comment type="caution">
    <text evidence="1">The sequence shown here is derived from an EMBL/GenBank/DDBJ whole genome shotgun (WGS) entry which is preliminary data.</text>
</comment>
<dbReference type="Proteomes" id="UP000094828">
    <property type="component" value="Unassembled WGS sequence"/>
</dbReference>
<organism evidence="1 2">
    <name type="scientific">Planctopirus hydrillae</name>
    <dbReference type="NCBI Taxonomy" id="1841610"/>
    <lineage>
        <taxon>Bacteria</taxon>
        <taxon>Pseudomonadati</taxon>
        <taxon>Planctomycetota</taxon>
        <taxon>Planctomycetia</taxon>
        <taxon>Planctomycetales</taxon>
        <taxon>Planctomycetaceae</taxon>
        <taxon>Planctopirus</taxon>
    </lineage>
</organism>
<dbReference type="AlphaFoldDB" id="A0A1C3ECQ3"/>
<evidence type="ECO:0000313" key="1">
    <source>
        <dbReference type="EMBL" id="ODA30990.1"/>
    </source>
</evidence>
<dbReference type="EMBL" id="LYDR01000095">
    <property type="protein sequence ID" value="ODA30990.1"/>
    <property type="molecule type" value="Genomic_DNA"/>
</dbReference>
<dbReference type="RefSeq" id="WP_068848152.1">
    <property type="nucleotide sequence ID" value="NZ_LYDR01000095.1"/>
</dbReference>
<keyword evidence="2" id="KW-1185">Reference proteome</keyword>
<gene>
    <name evidence="1" type="ORF">A6X21_23350</name>
</gene>
<accession>A0A1C3ECQ3</accession>
<name>A0A1C3ECQ3_9PLAN</name>
<sequence length="160" mass="17756">MTIDHPLYRRVPSWRMTGVLTNSPDEGDFSEKTDSPEGVLATPAEKQLVSQREFPICLPDRENEVNHLVNDRVNEKAVNPRSRNFSSISLLNMPSAPPQRPASSICHSSVRTPLCAFLRLPLLRVPLLACQQCSSHLRALRALRSTPASPPPQLASRCVP</sequence>
<proteinExistence type="predicted"/>
<protein>
    <submittedName>
        <fullName evidence="1">Uncharacterized protein</fullName>
    </submittedName>
</protein>